<dbReference type="AlphaFoldDB" id="A0A6M3Y0L9"/>
<dbReference type="EMBL" id="MT145115">
    <property type="protein sequence ID" value="QJI03747.1"/>
    <property type="molecule type" value="Genomic_DNA"/>
</dbReference>
<evidence type="ECO:0000313" key="1">
    <source>
        <dbReference type="EMBL" id="QJI03747.1"/>
    </source>
</evidence>
<sequence>MTPEDKKEILAIIASCARTAVQEAWDEGLPDPYVETMESFASEVESRIDSMKD</sequence>
<gene>
    <name evidence="1" type="ORF">TM448B04953_0009</name>
</gene>
<protein>
    <submittedName>
        <fullName evidence="1">Uncharacterized protein</fullName>
    </submittedName>
</protein>
<name>A0A6M3Y0L9_9ZZZZ</name>
<proteinExistence type="predicted"/>
<accession>A0A6M3Y0L9</accession>
<reference evidence="1" key="1">
    <citation type="submission" date="2020-03" db="EMBL/GenBank/DDBJ databases">
        <title>The deep terrestrial virosphere.</title>
        <authorList>
            <person name="Holmfeldt K."/>
            <person name="Nilsson E."/>
            <person name="Simone D."/>
            <person name="Lopez-Fernandez M."/>
            <person name="Wu X."/>
            <person name="de Brujin I."/>
            <person name="Lundin D."/>
            <person name="Andersson A."/>
            <person name="Bertilsson S."/>
            <person name="Dopson M."/>
        </authorList>
    </citation>
    <scope>NUCLEOTIDE SEQUENCE</scope>
    <source>
        <strain evidence="1">TM448B04953</strain>
    </source>
</reference>
<organism evidence="1">
    <name type="scientific">viral metagenome</name>
    <dbReference type="NCBI Taxonomy" id="1070528"/>
    <lineage>
        <taxon>unclassified sequences</taxon>
        <taxon>metagenomes</taxon>
        <taxon>organismal metagenomes</taxon>
    </lineage>
</organism>